<proteinExistence type="predicted"/>
<accession>A0A7T8ERH9</accession>
<evidence type="ECO:0000313" key="2">
    <source>
        <dbReference type="Proteomes" id="UP000595566"/>
    </source>
</evidence>
<dbReference type="Proteomes" id="UP000595566">
    <property type="component" value="Segment"/>
</dbReference>
<keyword evidence="2" id="KW-1185">Reference proteome</keyword>
<protein>
    <submittedName>
        <fullName evidence="1">Uncharacterized protein</fullName>
    </submittedName>
</protein>
<organism evidence="1 2">
    <name type="scientific">Flavobacterium phage vB_FspM_immuto_2-6A</name>
    <dbReference type="NCBI Taxonomy" id="2801477"/>
    <lineage>
        <taxon>Viruses</taxon>
        <taxon>Duplodnaviria</taxon>
        <taxon>Heunggongvirae</taxon>
        <taxon>Uroviricota</taxon>
        <taxon>Caudoviricetes</taxon>
        <taxon>Immutovirus</taxon>
        <taxon>Immutovirus immuto</taxon>
    </lineage>
</organism>
<name>A0A7T8ERH9_9CAUD</name>
<dbReference type="EMBL" id="MW353175">
    <property type="protein sequence ID" value="QQO91763.1"/>
    <property type="molecule type" value="Genomic_DNA"/>
</dbReference>
<reference evidence="1 2" key="1">
    <citation type="submission" date="2020-12" db="EMBL/GenBank/DDBJ databases">
        <title>Dynamics of Baltic Sea phages driven by environmental changes.</title>
        <authorList>
            <person name="Hoetzinger M."/>
            <person name="Nilsson E."/>
            <person name="Holmfeldt K."/>
        </authorList>
    </citation>
    <scope>NUCLEOTIDE SEQUENCE [LARGE SCALE GENOMIC DNA]</scope>
</reference>
<gene>
    <name evidence="1" type="ORF">immuto26A_84</name>
</gene>
<sequence length="116" mass="13336">MKFTKQDGLLILIGILVLLNIFNTNKIKTDIKGYEDKIESLQVKVDSASVINKMLDNKMDSVNTHVTEITNEINHIDNNISVIKQKTNEKINIVDTYTASELEQFFTDRYNKSKDK</sequence>
<evidence type="ECO:0000313" key="1">
    <source>
        <dbReference type="EMBL" id="QQO91763.1"/>
    </source>
</evidence>